<organism evidence="8">
    <name type="scientific">Musca domestica</name>
    <name type="common">House fly</name>
    <dbReference type="NCBI Taxonomy" id="7370"/>
    <lineage>
        <taxon>Eukaryota</taxon>
        <taxon>Metazoa</taxon>
        <taxon>Ecdysozoa</taxon>
        <taxon>Arthropoda</taxon>
        <taxon>Hexapoda</taxon>
        <taxon>Insecta</taxon>
        <taxon>Pterygota</taxon>
        <taxon>Neoptera</taxon>
        <taxon>Endopterygota</taxon>
        <taxon>Diptera</taxon>
        <taxon>Brachycera</taxon>
        <taxon>Muscomorpha</taxon>
        <taxon>Muscoidea</taxon>
        <taxon>Muscidae</taxon>
        <taxon>Musca</taxon>
    </lineage>
</organism>
<sequence length="630" mass="72723">MMPASIAVLLGALSLSSLHHNNNGNDNTTYYKFPKFWTNSGLCPLGDITHESITNYLLSDAMRGNLLHLSALPRGALTHLRIHWILELLQFEQFTQSGLPIFDFNHLDEFLVDLDAMNIYPVIEFMGNFSNLFLKNPTYNDVLWEDVIYQVTKRYLNMFGAKKVLNWRFETWNEPDVLTYNKLNFSLEDYMIYVNSTKHGLTRAGERSNNNLHIPLRGPAGLFKKRLHHPLCWGILEHCNTNMHDCPFDILTFHRKGSGSNSSIILEESERLLSDIYTTFPHIQELLFSNDEADPEAGWSTPRDYQEDVRYALALANIVLNHWEAKLNGKIFAKFEDLSNDNAFMSYHPFEFSQRTLLAHFRMNNSDPPHSQFIQKPVYAAMGMLSRLANMAASPTIIKTNIGLPLNVLKTTANKGQPMYFSWLIVPVFESAYDDVIVAEKFHLCANEVIAFIIEVIDQQHTNPVQIWRSFNSPSYPNATVREAMRFHQTLKVHDDGILTTRDIHIKLTTLVYPWVLLLRICSNLNSILDPPQNLQISRVTQGEVLLTWVEATIKNVSAQCLRTYEIWFRPNQRGAWSYISLGWHLPFPLFQYAPLQQNDKNVNGFYKVRSVDIFNRTSSFSEEEQYIEI</sequence>
<dbReference type="InterPro" id="IPR049167">
    <property type="entry name" value="GH39_C"/>
</dbReference>
<evidence type="ECO:0000256" key="5">
    <source>
        <dbReference type="PIRSR" id="PIRSR600514-1"/>
    </source>
</evidence>
<dbReference type="InterPro" id="IPR003961">
    <property type="entry name" value="FN3_dom"/>
</dbReference>
<accession>A0A1I8M9W7</accession>
<dbReference type="Gene3D" id="2.60.40.10">
    <property type="entry name" value="Immunoglobulins"/>
    <property type="match status" value="1"/>
</dbReference>
<dbReference type="GO" id="GO:0005975">
    <property type="term" value="P:carbohydrate metabolic process"/>
    <property type="evidence" value="ECO:0007669"/>
    <property type="project" value="InterPro"/>
</dbReference>
<dbReference type="Gene3D" id="3.20.20.80">
    <property type="entry name" value="Glycosidases"/>
    <property type="match status" value="1"/>
</dbReference>
<evidence type="ECO:0000256" key="3">
    <source>
        <dbReference type="ARBA" id="ARBA00022801"/>
    </source>
</evidence>
<dbReference type="PANTHER" id="PTHR12631:SF8">
    <property type="entry name" value="ALPHA-L-IDURONIDASE"/>
    <property type="match status" value="1"/>
</dbReference>
<dbReference type="InterPro" id="IPR051923">
    <property type="entry name" value="Glycosyl_Hydrolase_39"/>
</dbReference>
<evidence type="ECO:0000256" key="1">
    <source>
        <dbReference type="ARBA" id="ARBA00008875"/>
    </source>
</evidence>
<keyword evidence="3" id="KW-0378">Hydrolase</keyword>
<evidence type="ECO:0000256" key="2">
    <source>
        <dbReference type="ARBA" id="ARBA00022729"/>
    </source>
</evidence>
<dbReference type="Pfam" id="PF01229">
    <property type="entry name" value="Glyco_hydro_39"/>
    <property type="match status" value="1"/>
</dbReference>
<evidence type="ECO:0000256" key="6">
    <source>
        <dbReference type="SAM" id="SignalP"/>
    </source>
</evidence>
<name>A0A1I8M9W7_MUSDO</name>
<dbReference type="EnsemblMetazoa" id="MDOA002718-RA">
    <property type="protein sequence ID" value="MDOA002718-PA"/>
    <property type="gene ID" value="MDOA002718"/>
</dbReference>
<reference evidence="8" key="1">
    <citation type="submission" date="2020-05" db="UniProtKB">
        <authorList>
            <consortium name="EnsemblMetazoa"/>
        </authorList>
    </citation>
    <scope>IDENTIFICATION</scope>
    <source>
        <strain evidence="8">Aabys</strain>
    </source>
</reference>
<feature type="signal peptide" evidence="6">
    <location>
        <begin position="1"/>
        <end position="24"/>
    </location>
</feature>
<dbReference type="InterPro" id="IPR049165">
    <property type="entry name" value="GH39_as"/>
</dbReference>
<dbReference type="Gene3D" id="2.60.40.1500">
    <property type="entry name" value="Glycosyl hydrolase domain, family 39"/>
    <property type="match status" value="1"/>
</dbReference>
<dbReference type="InterPro" id="IPR000514">
    <property type="entry name" value="Glyco_hydro_39"/>
</dbReference>
<proteinExistence type="inferred from homology"/>
<dbReference type="VEuPathDB" id="VectorBase:MDOA002718"/>
<dbReference type="PANTHER" id="PTHR12631">
    <property type="entry name" value="ALPHA-L-IDURONIDASE"/>
    <property type="match status" value="1"/>
</dbReference>
<dbReference type="RefSeq" id="XP_011293879.2">
    <property type="nucleotide sequence ID" value="XM_011295577.3"/>
</dbReference>
<dbReference type="PRINTS" id="PR00745">
    <property type="entry name" value="GLHYDRLASE39"/>
</dbReference>
<dbReference type="CDD" id="cd00063">
    <property type="entry name" value="FN3"/>
    <property type="match status" value="1"/>
</dbReference>
<dbReference type="OrthoDB" id="15153at2759"/>
<dbReference type="PROSITE" id="PS50853">
    <property type="entry name" value="FN3"/>
    <property type="match status" value="1"/>
</dbReference>
<dbReference type="EnsemblMetazoa" id="MDOA002718-RB">
    <property type="protein sequence ID" value="MDOA002718-PB"/>
    <property type="gene ID" value="MDOA002718"/>
</dbReference>
<dbReference type="FunFam" id="3.20.20.80:FF:000245">
    <property type="entry name" value="Histone H2B"/>
    <property type="match status" value="1"/>
</dbReference>
<evidence type="ECO:0000259" key="7">
    <source>
        <dbReference type="PROSITE" id="PS50853"/>
    </source>
</evidence>
<dbReference type="VEuPathDB" id="VectorBase:MDOMA2_006951"/>
<dbReference type="PROSITE" id="PS01027">
    <property type="entry name" value="GLYCOSYL_HYDROL_F39"/>
    <property type="match status" value="1"/>
</dbReference>
<keyword evidence="2 6" id="KW-0732">Signal</keyword>
<feature type="active site" description="Proton donor" evidence="5">
    <location>
        <position position="174"/>
    </location>
</feature>
<dbReference type="InterPro" id="IPR017853">
    <property type="entry name" value="GH"/>
</dbReference>
<dbReference type="SUPFAM" id="SSF51445">
    <property type="entry name" value="(Trans)glycosidases"/>
    <property type="match status" value="1"/>
</dbReference>
<keyword evidence="4" id="KW-0326">Glycosidase</keyword>
<evidence type="ECO:0000256" key="4">
    <source>
        <dbReference type="ARBA" id="ARBA00023295"/>
    </source>
</evidence>
<dbReference type="STRING" id="7370.A0A1I8M9W7"/>
<dbReference type="Pfam" id="PF21200">
    <property type="entry name" value="Glyco_hydro_39_C"/>
    <property type="match status" value="1"/>
</dbReference>
<dbReference type="SUPFAM" id="SSF51011">
    <property type="entry name" value="Glycosyl hydrolase domain"/>
    <property type="match status" value="1"/>
</dbReference>
<dbReference type="eggNOG" id="ENOG502QRES">
    <property type="taxonomic scope" value="Eukaryota"/>
</dbReference>
<gene>
    <name evidence="8" type="primary">101901034</name>
</gene>
<dbReference type="RefSeq" id="XP_005186846.2">
    <property type="nucleotide sequence ID" value="XM_005186789.4"/>
</dbReference>
<protein>
    <recommendedName>
        <fullName evidence="7">Fibronectin type-III domain-containing protein</fullName>
    </recommendedName>
</protein>
<dbReference type="AlphaFoldDB" id="A0A1I8M9W7"/>
<dbReference type="KEGG" id="mde:101901034"/>
<evidence type="ECO:0000313" key="8">
    <source>
        <dbReference type="EnsemblMetazoa" id="MDOA002718-PA"/>
    </source>
</evidence>
<comment type="similarity">
    <text evidence="1">Belongs to the glycosyl hydrolase 39 family.</text>
</comment>
<dbReference type="InterPro" id="IPR013783">
    <property type="entry name" value="Ig-like_fold"/>
</dbReference>
<dbReference type="SUPFAM" id="SSF49265">
    <property type="entry name" value="Fibronectin type III"/>
    <property type="match status" value="1"/>
</dbReference>
<feature type="domain" description="Fibronectin type-III" evidence="7">
    <location>
        <begin position="531"/>
        <end position="630"/>
    </location>
</feature>
<dbReference type="InterPro" id="IPR049166">
    <property type="entry name" value="GH39_cat"/>
</dbReference>
<dbReference type="InterPro" id="IPR036116">
    <property type="entry name" value="FN3_sf"/>
</dbReference>
<dbReference type="GO" id="GO:0003940">
    <property type="term" value="F:L-iduronidase activity"/>
    <property type="evidence" value="ECO:0007669"/>
    <property type="project" value="TreeGrafter"/>
</dbReference>
<feature type="chain" id="PRO_5014271534" description="Fibronectin type-III domain-containing protein" evidence="6">
    <location>
        <begin position="25"/>
        <end position="630"/>
    </location>
</feature>